<feature type="region of interest" description="Disordered" evidence="1">
    <location>
        <begin position="61"/>
        <end position="84"/>
    </location>
</feature>
<dbReference type="Proteomes" id="UP000053105">
    <property type="component" value="Unassembled WGS sequence"/>
</dbReference>
<feature type="transmembrane region" description="Helical" evidence="2">
    <location>
        <begin position="251"/>
        <end position="274"/>
    </location>
</feature>
<dbReference type="EMBL" id="KQ435711">
    <property type="protein sequence ID" value="KOX79633.1"/>
    <property type="molecule type" value="Genomic_DNA"/>
</dbReference>
<evidence type="ECO:0000256" key="2">
    <source>
        <dbReference type="SAM" id="Phobius"/>
    </source>
</evidence>
<keyword evidence="4" id="KW-1185">Reference proteome</keyword>
<protein>
    <submittedName>
        <fullName evidence="3">Uncharacterized protein</fullName>
    </submittedName>
</protein>
<keyword evidence="2" id="KW-0812">Transmembrane</keyword>
<evidence type="ECO:0000313" key="4">
    <source>
        <dbReference type="Proteomes" id="UP000053105"/>
    </source>
</evidence>
<keyword evidence="2" id="KW-0472">Membrane</keyword>
<name>A0A0M9AB32_9HYME</name>
<evidence type="ECO:0000256" key="1">
    <source>
        <dbReference type="SAM" id="MobiDB-lite"/>
    </source>
</evidence>
<gene>
    <name evidence="3" type="ORF">WN51_02899</name>
</gene>
<reference evidence="3 4" key="1">
    <citation type="submission" date="2015-07" db="EMBL/GenBank/DDBJ databases">
        <title>The genome of Melipona quadrifasciata.</title>
        <authorList>
            <person name="Pan H."/>
            <person name="Kapheim K."/>
        </authorList>
    </citation>
    <scope>NUCLEOTIDE SEQUENCE [LARGE SCALE GENOMIC DNA]</scope>
    <source>
        <strain evidence="3">0111107301</strain>
        <tissue evidence="3">Whole body</tissue>
    </source>
</reference>
<organism evidence="3 4">
    <name type="scientific">Melipona quadrifasciata</name>
    <dbReference type="NCBI Taxonomy" id="166423"/>
    <lineage>
        <taxon>Eukaryota</taxon>
        <taxon>Metazoa</taxon>
        <taxon>Ecdysozoa</taxon>
        <taxon>Arthropoda</taxon>
        <taxon>Hexapoda</taxon>
        <taxon>Insecta</taxon>
        <taxon>Pterygota</taxon>
        <taxon>Neoptera</taxon>
        <taxon>Endopterygota</taxon>
        <taxon>Hymenoptera</taxon>
        <taxon>Apocrita</taxon>
        <taxon>Aculeata</taxon>
        <taxon>Apoidea</taxon>
        <taxon>Anthophila</taxon>
        <taxon>Apidae</taxon>
        <taxon>Melipona</taxon>
    </lineage>
</organism>
<proteinExistence type="predicted"/>
<sequence length="304" mass="34336">MLMKNVTENYHRSNESKNFDEPPCLYFPQQPYLIPVMDNAFLVDPHEMRFTAFAPVLQKDQPRVEPVDDGGDEEVNEEEAEGGRTEINRQLLRQTSSLLANLVLCGTSTFFSDKCTCRRLSRYYNGTLTQSGSHSSSWVPSKAHRHLGFLNYEFRAQAASGCASSVEVLPISPTLSKAVCGKPSFRGWVIGASLAGSYSNKRLRTIRIHNLNVIIRIVPNSALTANHLLSKSGNASFSQLTEQATMAKHNFIIFAMHHCAYNILCITMILHMYLHDKESPLFPEKLQRQFNIMARITIKLQQIK</sequence>
<keyword evidence="2" id="KW-1133">Transmembrane helix</keyword>
<feature type="compositionally biased region" description="Acidic residues" evidence="1">
    <location>
        <begin position="67"/>
        <end position="80"/>
    </location>
</feature>
<evidence type="ECO:0000313" key="3">
    <source>
        <dbReference type="EMBL" id="KOX79633.1"/>
    </source>
</evidence>
<dbReference type="AlphaFoldDB" id="A0A0M9AB32"/>
<accession>A0A0M9AB32</accession>